<dbReference type="GeneID" id="20817133"/>
<dbReference type="RefSeq" id="XP_009841441.1">
    <property type="nucleotide sequence ID" value="XM_009843139.1"/>
</dbReference>
<gene>
    <name evidence="1" type="ORF">H257_15137</name>
</gene>
<dbReference type="PANTHER" id="PTHR47169:SF2">
    <property type="entry name" value="OS01G0541250 PROTEIN"/>
    <property type="match status" value="1"/>
</dbReference>
<name>W4FNB5_APHAT</name>
<dbReference type="EMBL" id="KI913180">
    <property type="protein sequence ID" value="ETV68982.1"/>
    <property type="molecule type" value="Genomic_DNA"/>
</dbReference>
<dbReference type="AlphaFoldDB" id="W4FNB5"/>
<sequence>MVNQAPRTRKDVSSSKNAEVIQQRHHFLVNGKLVRGAFTRTAEMLDIVRRSVAYIWDTFYTRGALSSNKCAKVGPKPKYSPDDIRNLNALHETVEFESLWDVVHLDEKWFNTDKDRRKVYLVPGETPPQRTWKCKRFIPKVMFLAAIGWPRFDHDRGVLFDGKVGMWPFVESVPAVRNSRNRPASTMATSLVNVNATVYRDYVINNVIPAIKASFPTVSTDGWKFVLRRQPPNSPDLNALDLGFFASIQSLQYKLMSRTVDDVIRSTLAAFEELSYEKLESVFLTFESVMQLILEHDGGNHYVLPHLKKAALRRAGLLMQNVSCPVSLLL</sequence>
<organism evidence="1">
    <name type="scientific">Aphanomyces astaci</name>
    <name type="common">Crayfish plague agent</name>
    <dbReference type="NCBI Taxonomy" id="112090"/>
    <lineage>
        <taxon>Eukaryota</taxon>
        <taxon>Sar</taxon>
        <taxon>Stramenopiles</taxon>
        <taxon>Oomycota</taxon>
        <taxon>Saprolegniomycetes</taxon>
        <taxon>Saprolegniales</taxon>
        <taxon>Verrucalvaceae</taxon>
        <taxon>Aphanomyces</taxon>
    </lineage>
</organism>
<evidence type="ECO:0000313" key="1">
    <source>
        <dbReference type="EMBL" id="ETV68982.1"/>
    </source>
</evidence>
<protein>
    <submittedName>
        <fullName evidence="1">Uncharacterized protein</fullName>
    </submittedName>
</protein>
<dbReference type="GO" id="GO:0003676">
    <property type="term" value="F:nucleic acid binding"/>
    <property type="evidence" value="ECO:0007669"/>
    <property type="project" value="InterPro"/>
</dbReference>
<accession>W4FNB5</accession>
<dbReference type="Gene3D" id="3.30.420.10">
    <property type="entry name" value="Ribonuclease H-like superfamily/Ribonuclease H"/>
    <property type="match status" value="1"/>
</dbReference>
<dbReference type="PANTHER" id="PTHR47169">
    <property type="entry name" value="OS01G0541250 PROTEIN"/>
    <property type="match status" value="1"/>
</dbReference>
<dbReference type="OrthoDB" id="74624at2759"/>
<dbReference type="InterPro" id="IPR036397">
    <property type="entry name" value="RNaseH_sf"/>
</dbReference>
<proteinExistence type="predicted"/>
<dbReference type="VEuPathDB" id="FungiDB:H257_15137"/>
<reference evidence="1" key="1">
    <citation type="submission" date="2013-12" db="EMBL/GenBank/DDBJ databases">
        <title>The Genome Sequence of Aphanomyces astaci APO3.</title>
        <authorList>
            <consortium name="The Broad Institute Genomics Platform"/>
            <person name="Russ C."/>
            <person name="Tyler B."/>
            <person name="van West P."/>
            <person name="Dieguez-Uribeondo J."/>
            <person name="Young S.K."/>
            <person name="Zeng Q."/>
            <person name="Gargeya S."/>
            <person name="Fitzgerald M."/>
            <person name="Abouelleil A."/>
            <person name="Alvarado L."/>
            <person name="Chapman S.B."/>
            <person name="Gainer-Dewar J."/>
            <person name="Goldberg J."/>
            <person name="Griggs A."/>
            <person name="Gujja S."/>
            <person name="Hansen M."/>
            <person name="Howarth C."/>
            <person name="Imamovic A."/>
            <person name="Ireland A."/>
            <person name="Larimer J."/>
            <person name="McCowan C."/>
            <person name="Murphy C."/>
            <person name="Pearson M."/>
            <person name="Poon T.W."/>
            <person name="Priest M."/>
            <person name="Roberts A."/>
            <person name="Saif S."/>
            <person name="Shea T."/>
            <person name="Sykes S."/>
            <person name="Wortman J."/>
            <person name="Nusbaum C."/>
            <person name="Birren B."/>
        </authorList>
    </citation>
    <scope>NUCLEOTIDE SEQUENCE [LARGE SCALE GENOMIC DNA]</scope>
    <source>
        <strain evidence="1">APO3</strain>
    </source>
</reference>